<dbReference type="PANTHER" id="PTHR42708:SF1">
    <property type="entry name" value="GLIDING MOTILITY PROTEIN MGLA"/>
    <property type="match status" value="1"/>
</dbReference>
<comment type="caution">
    <text evidence="5">The sequence shown here is derived from an EMBL/GenBank/DDBJ whole genome shotgun (WGS) entry which is preliminary data.</text>
</comment>
<dbReference type="SUPFAM" id="SSF52540">
    <property type="entry name" value="P-loop containing nucleoside triphosphate hydrolases"/>
    <property type="match status" value="1"/>
</dbReference>
<proteinExistence type="inferred from homology"/>
<dbReference type="PRINTS" id="PR00449">
    <property type="entry name" value="RASTRNSFRMNG"/>
</dbReference>
<accession>A0ABN3ICM2</accession>
<dbReference type="CDD" id="cd00882">
    <property type="entry name" value="Ras_like_GTPase"/>
    <property type="match status" value="1"/>
</dbReference>
<dbReference type="InterPro" id="IPR027417">
    <property type="entry name" value="P-loop_NTPase"/>
</dbReference>
<name>A0ABN3ICM2_9ACTN</name>
<gene>
    <name evidence="5" type="ORF">GCM10010191_05320</name>
</gene>
<evidence type="ECO:0000256" key="1">
    <source>
        <dbReference type="ARBA" id="ARBA00005290"/>
    </source>
</evidence>
<dbReference type="RefSeq" id="WP_425547305.1">
    <property type="nucleotide sequence ID" value="NZ_BAAARW010000002.1"/>
</dbReference>
<organism evidence="5 6">
    <name type="scientific">Actinomadura vinacea</name>
    <dbReference type="NCBI Taxonomy" id="115336"/>
    <lineage>
        <taxon>Bacteria</taxon>
        <taxon>Bacillati</taxon>
        <taxon>Actinomycetota</taxon>
        <taxon>Actinomycetes</taxon>
        <taxon>Streptosporangiales</taxon>
        <taxon>Thermomonosporaceae</taxon>
        <taxon>Actinomadura</taxon>
    </lineage>
</organism>
<dbReference type="PANTHER" id="PTHR42708">
    <property type="entry name" value="ATP/GTP-BINDING PROTEIN-RELATED"/>
    <property type="match status" value="1"/>
</dbReference>
<dbReference type="InterPro" id="IPR004130">
    <property type="entry name" value="Gpn"/>
</dbReference>
<dbReference type="EMBL" id="BAAARW010000002">
    <property type="protein sequence ID" value="GAA2401016.1"/>
    <property type="molecule type" value="Genomic_DNA"/>
</dbReference>
<keyword evidence="2" id="KW-0547">Nucleotide-binding</keyword>
<evidence type="ECO:0000256" key="3">
    <source>
        <dbReference type="ARBA" id="ARBA00022801"/>
    </source>
</evidence>
<evidence type="ECO:0000313" key="6">
    <source>
        <dbReference type="Proteomes" id="UP001501231"/>
    </source>
</evidence>
<sequence>MNFAASDTGAGLHHGGGDPDDVPLDMLKILVAGGFGVGKTTLVGAISEVRPLRTEAGLTDAGAGVDDLSGVEAKATTTVAMDFGTITFSGGIRLYLFGTPGQERFWFMWDQLSHGAVGAIVLVDTRRLTSSFAAIDYFEERRVPFIVAANRFDGSRPFTVEEIRGALDVDPRVPVLLCDVREADVVKNILVTLVEHALRFSDGRQSAGAPPRTAHP</sequence>
<dbReference type="Pfam" id="PF03029">
    <property type="entry name" value="ATP_bind_1"/>
    <property type="match status" value="1"/>
</dbReference>
<dbReference type="Gene3D" id="3.40.50.300">
    <property type="entry name" value="P-loop containing nucleotide triphosphate hydrolases"/>
    <property type="match status" value="1"/>
</dbReference>
<keyword evidence="6" id="KW-1185">Reference proteome</keyword>
<evidence type="ECO:0000256" key="4">
    <source>
        <dbReference type="ARBA" id="ARBA00023134"/>
    </source>
</evidence>
<keyword evidence="4" id="KW-0342">GTP-binding</keyword>
<comment type="similarity">
    <text evidence="1">Belongs to the GPN-loop GTPase family.</text>
</comment>
<evidence type="ECO:0000313" key="5">
    <source>
        <dbReference type="EMBL" id="GAA2401016.1"/>
    </source>
</evidence>
<dbReference type="InterPro" id="IPR052705">
    <property type="entry name" value="Gliding_Motility_GTPase"/>
</dbReference>
<protein>
    <submittedName>
        <fullName evidence="5">ATP/GTP-binding protein</fullName>
    </submittedName>
</protein>
<reference evidence="5 6" key="1">
    <citation type="journal article" date="2019" name="Int. J. Syst. Evol. Microbiol.">
        <title>The Global Catalogue of Microorganisms (GCM) 10K type strain sequencing project: providing services to taxonomists for standard genome sequencing and annotation.</title>
        <authorList>
            <consortium name="The Broad Institute Genomics Platform"/>
            <consortium name="The Broad Institute Genome Sequencing Center for Infectious Disease"/>
            <person name="Wu L."/>
            <person name="Ma J."/>
        </authorList>
    </citation>
    <scope>NUCLEOTIDE SEQUENCE [LARGE SCALE GENOMIC DNA]</scope>
    <source>
        <strain evidence="5 6">JCM 3325</strain>
    </source>
</reference>
<dbReference type="Proteomes" id="UP001501231">
    <property type="component" value="Unassembled WGS sequence"/>
</dbReference>
<keyword evidence="3" id="KW-0378">Hydrolase</keyword>
<evidence type="ECO:0000256" key="2">
    <source>
        <dbReference type="ARBA" id="ARBA00022741"/>
    </source>
</evidence>